<dbReference type="Proteomes" id="UP000826271">
    <property type="component" value="Unassembled WGS sequence"/>
</dbReference>
<proteinExistence type="predicted"/>
<organism evidence="1 2">
    <name type="scientific">Buddleja alternifolia</name>
    <dbReference type="NCBI Taxonomy" id="168488"/>
    <lineage>
        <taxon>Eukaryota</taxon>
        <taxon>Viridiplantae</taxon>
        <taxon>Streptophyta</taxon>
        <taxon>Embryophyta</taxon>
        <taxon>Tracheophyta</taxon>
        <taxon>Spermatophyta</taxon>
        <taxon>Magnoliopsida</taxon>
        <taxon>eudicotyledons</taxon>
        <taxon>Gunneridae</taxon>
        <taxon>Pentapetalae</taxon>
        <taxon>asterids</taxon>
        <taxon>lamiids</taxon>
        <taxon>Lamiales</taxon>
        <taxon>Scrophulariaceae</taxon>
        <taxon>Buddlejeae</taxon>
        <taxon>Buddleja</taxon>
    </lineage>
</organism>
<sequence>MEDFISCEQSVDLDFEMIFTTREMCLFLPSQVHINFLFSCEPVFVHWVLHQGSIYPEFERLDRSPLISNFTQVSLEDLMSNDPARRAIEDILNDWPVLENWRRTFIDDVIIKAQDRARNMPCHHNVVFLEFNVAVVHQHIFDEGRALNSTIQQLMEEDNIISCMIPATDSSIESLETKILTDIGTCSVCLEDFPVNGDCDGASMPSVRAYVNRLGAGVEVNMMVMCVMRGQVCWSVEHGCKFSEEMSELGVRGFGSVGLWKKYVDVVKTGDGVCGGGGVGCAREGVKRDGEKRGIRIGFIGQESVEVVFRGG</sequence>
<comment type="caution">
    <text evidence="1">The sequence shown here is derived from an EMBL/GenBank/DDBJ whole genome shotgun (WGS) entry which is preliminary data.</text>
</comment>
<dbReference type="EMBL" id="WHWC01000052">
    <property type="protein sequence ID" value="KAG8363108.1"/>
    <property type="molecule type" value="Genomic_DNA"/>
</dbReference>
<evidence type="ECO:0000313" key="1">
    <source>
        <dbReference type="EMBL" id="KAG8363108.1"/>
    </source>
</evidence>
<gene>
    <name evidence="1" type="ORF">BUALT_BualtUnG0003400</name>
</gene>
<keyword evidence="2" id="KW-1185">Reference proteome</keyword>
<evidence type="ECO:0000313" key="2">
    <source>
        <dbReference type="Proteomes" id="UP000826271"/>
    </source>
</evidence>
<name>A0AAV6W1B3_9LAMI</name>
<dbReference type="AlphaFoldDB" id="A0AAV6W1B3"/>
<reference evidence="1" key="1">
    <citation type="submission" date="2019-10" db="EMBL/GenBank/DDBJ databases">
        <authorList>
            <person name="Zhang R."/>
            <person name="Pan Y."/>
            <person name="Wang J."/>
            <person name="Ma R."/>
            <person name="Yu S."/>
        </authorList>
    </citation>
    <scope>NUCLEOTIDE SEQUENCE</scope>
    <source>
        <strain evidence="1">LA-IB0</strain>
        <tissue evidence="1">Leaf</tissue>
    </source>
</reference>
<protein>
    <submittedName>
        <fullName evidence="1">Uncharacterized protein</fullName>
    </submittedName>
</protein>
<accession>A0AAV6W1B3</accession>